<proteinExistence type="predicted"/>
<sequence>MPESHRVLFGLPCYVFVNIYHLVLSKCFANMIMSYGSLFLVDLCVLMISVDLILPGPVNACYITDIMTINLQSIFHYRC</sequence>
<accession>A0A2P2KBV8</accession>
<reference evidence="2" key="1">
    <citation type="submission" date="2018-02" db="EMBL/GenBank/DDBJ databases">
        <title>Rhizophora mucronata_Transcriptome.</title>
        <authorList>
            <person name="Meera S.P."/>
            <person name="Sreeshan A."/>
            <person name="Augustine A."/>
        </authorList>
    </citation>
    <scope>NUCLEOTIDE SEQUENCE</scope>
    <source>
        <tissue evidence="2">Leaf</tissue>
    </source>
</reference>
<feature type="transmembrane region" description="Helical" evidence="1">
    <location>
        <begin position="6"/>
        <end position="23"/>
    </location>
</feature>
<keyword evidence="1" id="KW-0472">Membrane</keyword>
<dbReference type="EMBL" id="GGEC01022741">
    <property type="protein sequence ID" value="MBX03225.1"/>
    <property type="molecule type" value="Transcribed_RNA"/>
</dbReference>
<organism evidence="2">
    <name type="scientific">Rhizophora mucronata</name>
    <name type="common">Asiatic mangrove</name>
    <dbReference type="NCBI Taxonomy" id="61149"/>
    <lineage>
        <taxon>Eukaryota</taxon>
        <taxon>Viridiplantae</taxon>
        <taxon>Streptophyta</taxon>
        <taxon>Embryophyta</taxon>
        <taxon>Tracheophyta</taxon>
        <taxon>Spermatophyta</taxon>
        <taxon>Magnoliopsida</taxon>
        <taxon>eudicotyledons</taxon>
        <taxon>Gunneridae</taxon>
        <taxon>Pentapetalae</taxon>
        <taxon>rosids</taxon>
        <taxon>fabids</taxon>
        <taxon>Malpighiales</taxon>
        <taxon>Rhizophoraceae</taxon>
        <taxon>Rhizophora</taxon>
    </lineage>
</organism>
<evidence type="ECO:0000313" key="2">
    <source>
        <dbReference type="EMBL" id="MBX03225.1"/>
    </source>
</evidence>
<feature type="transmembrane region" description="Helical" evidence="1">
    <location>
        <begin position="35"/>
        <end position="54"/>
    </location>
</feature>
<protein>
    <submittedName>
        <fullName evidence="2">Uncharacterized protein</fullName>
    </submittedName>
</protein>
<keyword evidence="1" id="KW-0812">Transmembrane</keyword>
<keyword evidence="1" id="KW-1133">Transmembrane helix</keyword>
<name>A0A2P2KBV8_RHIMU</name>
<dbReference type="AlphaFoldDB" id="A0A2P2KBV8"/>
<evidence type="ECO:0000256" key="1">
    <source>
        <dbReference type="SAM" id="Phobius"/>
    </source>
</evidence>